<evidence type="ECO:0000313" key="2">
    <source>
        <dbReference type="EMBL" id="MCI13523.1"/>
    </source>
</evidence>
<keyword evidence="3" id="KW-1185">Reference proteome</keyword>
<dbReference type="Proteomes" id="UP000265520">
    <property type="component" value="Unassembled WGS sequence"/>
</dbReference>
<organism evidence="2 3">
    <name type="scientific">Trifolium medium</name>
    <dbReference type="NCBI Taxonomy" id="97028"/>
    <lineage>
        <taxon>Eukaryota</taxon>
        <taxon>Viridiplantae</taxon>
        <taxon>Streptophyta</taxon>
        <taxon>Embryophyta</taxon>
        <taxon>Tracheophyta</taxon>
        <taxon>Spermatophyta</taxon>
        <taxon>Magnoliopsida</taxon>
        <taxon>eudicotyledons</taxon>
        <taxon>Gunneridae</taxon>
        <taxon>Pentapetalae</taxon>
        <taxon>rosids</taxon>
        <taxon>fabids</taxon>
        <taxon>Fabales</taxon>
        <taxon>Fabaceae</taxon>
        <taxon>Papilionoideae</taxon>
        <taxon>50 kb inversion clade</taxon>
        <taxon>NPAAA clade</taxon>
        <taxon>Hologalegina</taxon>
        <taxon>IRL clade</taxon>
        <taxon>Trifolieae</taxon>
        <taxon>Trifolium</taxon>
    </lineage>
</organism>
<proteinExistence type="predicted"/>
<reference evidence="2 3" key="1">
    <citation type="journal article" date="2018" name="Front. Plant Sci.">
        <title>Red Clover (Trifolium pratense) and Zigzag Clover (T. medium) - A Picture of Genomic Similarities and Differences.</title>
        <authorList>
            <person name="Dluhosova J."/>
            <person name="Istvanek J."/>
            <person name="Nedelnik J."/>
            <person name="Repkova J."/>
        </authorList>
    </citation>
    <scope>NUCLEOTIDE SEQUENCE [LARGE SCALE GENOMIC DNA]</scope>
    <source>
        <strain evidence="3">cv. 10/8</strain>
        <tissue evidence="2">Leaf</tissue>
    </source>
</reference>
<sequence length="72" mass="8216">HSLSDHQRETVRANIKFQGSKRLAVRAVAEREEARYSDAKQKVSGLTTRDSARRRDAFAKRETARDSDPMIS</sequence>
<dbReference type="AlphaFoldDB" id="A0A392PN50"/>
<feature type="non-terminal residue" evidence="2">
    <location>
        <position position="1"/>
    </location>
</feature>
<name>A0A392PN50_9FABA</name>
<dbReference type="EMBL" id="LXQA010088527">
    <property type="protein sequence ID" value="MCI13523.1"/>
    <property type="molecule type" value="Genomic_DNA"/>
</dbReference>
<protein>
    <submittedName>
        <fullName evidence="2">Uncharacterized protein</fullName>
    </submittedName>
</protein>
<accession>A0A392PN50</accession>
<feature type="compositionally biased region" description="Basic and acidic residues" evidence="1">
    <location>
        <begin position="31"/>
        <end position="41"/>
    </location>
</feature>
<evidence type="ECO:0000313" key="3">
    <source>
        <dbReference type="Proteomes" id="UP000265520"/>
    </source>
</evidence>
<feature type="compositionally biased region" description="Basic and acidic residues" evidence="1">
    <location>
        <begin position="50"/>
        <end position="72"/>
    </location>
</feature>
<feature type="region of interest" description="Disordered" evidence="1">
    <location>
        <begin position="31"/>
        <end position="72"/>
    </location>
</feature>
<comment type="caution">
    <text evidence="2">The sequence shown here is derived from an EMBL/GenBank/DDBJ whole genome shotgun (WGS) entry which is preliminary data.</text>
</comment>
<evidence type="ECO:0000256" key="1">
    <source>
        <dbReference type="SAM" id="MobiDB-lite"/>
    </source>
</evidence>